<feature type="transmembrane region" description="Helical" evidence="1">
    <location>
        <begin position="7"/>
        <end position="24"/>
    </location>
</feature>
<protein>
    <submittedName>
        <fullName evidence="2">Uncharacterized protein</fullName>
    </submittedName>
</protein>
<dbReference type="EMBL" id="GBXM01067215">
    <property type="protein sequence ID" value="JAH41362.1"/>
    <property type="molecule type" value="Transcribed_RNA"/>
</dbReference>
<sequence>MQEKCNYSFSFTSNLSLGCIYFYLTMTISDFT</sequence>
<organism evidence="2">
    <name type="scientific">Anguilla anguilla</name>
    <name type="common">European freshwater eel</name>
    <name type="synonym">Muraena anguilla</name>
    <dbReference type="NCBI Taxonomy" id="7936"/>
    <lineage>
        <taxon>Eukaryota</taxon>
        <taxon>Metazoa</taxon>
        <taxon>Chordata</taxon>
        <taxon>Craniata</taxon>
        <taxon>Vertebrata</taxon>
        <taxon>Euteleostomi</taxon>
        <taxon>Actinopterygii</taxon>
        <taxon>Neopterygii</taxon>
        <taxon>Teleostei</taxon>
        <taxon>Anguilliformes</taxon>
        <taxon>Anguillidae</taxon>
        <taxon>Anguilla</taxon>
    </lineage>
</organism>
<accession>A0A0E9SJG2</accession>
<proteinExistence type="predicted"/>
<reference evidence="2" key="1">
    <citation type="submission" date="2014-11" db="EMBL/GenBank/DDBJ databases">
        <authorList>
            <person name="Amaro Gonzalez C."/>
        </authorList>
    </citation>
    <scope>NUCLEOTIDE SEQUENCE</scope>
</reference>
<dbReference type="PROSITE" id="PS51257">
    <property type="entry name" value="PROKAR_LIPOPROTEIN"/>
    <property type="match status" value="1"/>
</dbReference>
<name>A0A0E9SJG2_ANGAN</name>
<keyword evidence="1" id="KW-0472">Membrane</keyword>
<evidence type="ECO:0000313" key="2">
    <source>
        <dbReference type="EMBL" id="JAH41362.1"/>
    </source>
</evidence>
<keyword evidence="1" id="KW-1133">Transmembrane helix</keyword>
<evidence type="ECO:0000256" key="1">
    <source>
        <dbReference type="SAM" id="Phobius"/>
    </source>
</evidence>
<reference evidence="2" key="2">
    <citation type="journal article" date="2015" name="Fish Shellfish Immunol.">
        <title>Early steps in the European eel (Anguilla anguilla)-Vibrio vulnificus interaction in the gills: Role of the RtxA13 toxin.</title>
        <authorList>
            <person name="Callol A."/>
            <person name="Pajuelo D."/>
            <person name="Ebbesson L."/>
            <person name="Teles M."/>
            <person name="MacKenzie S."/>
            <person name="Amaro C."/>
        </authorList>
    </citation>
    <scope>NUCLEOTIDE SEQUENCE</scope>
</reference>
<dbReference type="AlphaFoldDB" id="A0A0E9SJG2"/>
<keyword evidence="1" id="KW-0812">Transmembrane</keyword>